<comment type="caution">
    <text evidence="1">The sequence shown here is derived from an EMBL/GenBank/DDBJ whole genome shotgun (WGS) entry which is preliminary data.</text>
</comment>
<gene>
    <name evidence="1" type="ORF">Pcinc_000444</name>
</gene>
<evidence type="ECO:0000313" key="1">
    <source>
        <dbReference type="EMBL" id="KAK3895829.1"/>
    </source>
</evidence>
<dbReference type="AlphaFoldDB" id="A0AAE1GMP9"/>
<dbReference type="EMBL" id="JAWQEG010000030">
    <property type="protein sequence ID" value="KAK3895829.1"/>
    <property type="molecule type" value="Genomic_DNA"/>
</dbReference>
<sequence>MDFLCDPTNKEELFSFLTAKIRESNWPPAKTIYVTSGETVETIGAGTRMQNCNHEEADTQIVVHAVHAVEQGAKLLDVADENFKKLERLTVILYDRTSPLSSINEARRELFCQKNRTMDKLPPTSDALLQHVRRAVYQAGIWTTSRQTQRVVPSPQDFAWTKVSGSWVPVWMTVTEVSRACRELIKCCCKRECSVCKCVKANVECSPLCKCKCIE</sequence>
<name>A0AAE1GMP9_PETCI</name>
<accession>A0AAE1GMP9</accession>
<organism evidence="1 2">
    <name type="scientific">Petrolisthes cinctipes</name>
    <name type="common">Flat porcelain crab</name>
    <dbReference type="NCBI Taxonomy" id="88211"/>
    <lineage>
        <taxon>Eukaryota</taxon>
        <taxon>Metazoa</taxon>
        <taxon>Ecdysozoa</taxon>
        <taxon>Arthropoda</taxon>
        <taxon>Crustacea</taxon>
        <taxon>Multicrustacea</taxon>
        <taxon>Malacostraca</taxon>
        <taxon>Eumalacostraca</taxon>
        <taxon>Eucarida</taxon>
        <taxon>Decapoda</taxon>
        <taxon>Pleocyemata</taxon>
        <taxon>Anomura</taxon>
        <taxon>Galatheoidea</taxon>
        <taxon>Porcellanidae</taxon>
        <taxon>Petrolisthes</taxon>
    </lineage>
</organism>
<reference evidence="1" key="1">
    <citation type="submission" date="2023-10" db="EMBL/GenBank/DDBJ databases">
        <title>Genome assemblies of two species of porcelain crab, Petrolisthes cinctipes and Petrolisthes manimaculis (Anomura: Porcellanidae).</title>
        <authorList>
            <person name="Angst P."/>
        </authorList>
    </citation>
    <scope>NUCLEOTIDE SEQUENCE</scope>
    <source>
        <strain evidence="1">PB745_01</strain>
        <tissue evidence="1">Gill</tissue>
    </source>
</reference>
<evidence type="ECO:0008006" key="3">
    <source>
        <dbReference type="Google" id="ProtNLM"/>
    </source>
</evidence>
<evidence type="ECO:0000313" key="2">
    <source>
        <dbReference type="Proteomes" id="UP001286313"/>
    </source>
</evidence>
<protein>
    <recommendedName>
        <fullName evidence="3">Tesmin/TSO1-like CXC domain-containing protein</fullName>
    </recommendedName>
</protein>
<keyword evidence="2" id="KW-1185">Reference proteome</keyword>
<dbReference type="Proteomes" id="UP001286313">
    <property type="component" value="Unassembled WGS sequence"/>
</dbReference>
<proteinExistence type="predicted"/>